<evidence type="ECO:0000256" key="2">
    <source>
        <dbReference type="ARBA" id="ARBA00023002"/>
    </source>
</evidence>
<feature type="domain" description="NADP-dependent oxidoreductase" evidence="5">
    <location>
        <begin position="15"/>
        <end position="334"/>
    </location>
</feature>
<dbReference type="Proteomes" id="UP000289238">
    <property type="component" value="Unassembled WGS sequence"/>
</dbReference>
<dbReference type="PANTHER" id="PTHR43364">
    <property type="entry name" value="NADH-SPECIFIC METHYLGLYOXAL REDUCTASE-RELATED"/>
    <property type="match status" value="1"/>
</dbReference>
<dbReference type="AlphaFoldDB" id="A0A4Q0PCE0"/>
<reference evidence="6 7" key="1">
    <citation type="submission" date="2018-07" db="EMBL/GenBank/DDBJ databases">
        <title>Leeuwenhoekiella genomics.</title>
        <authorList>
            <person name="Tahon G."/>
            <person name="Willems A."/>
        </authorList>
    </citation>
    <scope>NUCLEOTIDE SEQUENCE [LARGE SCALE GENOMIC DNA]</scope>
    <source>
        <strain evidence="6 7">LMG 22550</strain>
    </source>
</reference>
<comment type="similarity">
    <text evidence="3">Belongs to the aldo/keto reductase family. Aldo/keto reductase 2 subfamily.</text>
</comment>
<evidence type="ECO:0000256" key="3">
    <source>
        <dbReference type="ARBA" id="ARBA00038157"/>
    </source>
</evidence>
<proteinExistence type="inferred from homology"/>
<dbReference type="FunFam" id="3.20.20.100:FF:000005">
    <property type="entry name" value="NADP(H)-dependent aldo-keto reductase"/>
    <property type="match status" value="1"/>
</dbReference>
<dbReference type="InterPro" id="IPR023210">
    <property type="entry name" value="NADP_OxRdtase_dom"/>
</dbReference>
<dbReference type="InterPro" id="IPR036812">
    <property type="entry name" value="NAD(P)_OxRdtase_dom_sf"/>
</dbReference>
<evidence type="ECO:0000313" key="7">
    <source>
        <dbReference type="Proteomes" id="UP000289238"/>
    </source>
</evidence>
<protein>
    <recommendedName>
        <fullName evidence="4">Protein tas</fullName>
    </recommendedName>
</protein>
<dbReference type="RefSeq" id="WP_128756177.1">
    <property type="nucleotide sequence ID" value="NZ_QOVM01000001.1"/>
</dbReference>
<name>A0A4Q0PCE0_9FLAO</name>
<dbReference type="CDD" id="cd19094">
    <property type="entry name" value="AKR_Tas-like"/>
    <property type="match status" value="1"/>
</dbReference>
<dbReference type="OrthoDB" id="9773828at2"/>
<keyword evidence="1" id="KW-0521">NADP</keyword>
<comment type="caution">
    <text evidence="6">The sequence shown here is derived from an EMBL/GenBank/DDBJ whole genome shotgun (WGS) entry which is preliminary data.</text>
</comment>
<evidence type="ECO:0000259" key="5">
    <source>
        <dbReference type="Pfam" id="PF00248"/>
    </source>
</evidence>
<accession>A0A4Q0PCE0</accession>
<sequence>MRYTNLPNTEIKVSKICLGTMTYGQQNTEAEGHAQLDYAIDQGINFIDTAELYSVPAKAETYGSTERIIGSWLAKRGKRDDLVIASKIVGPADMSQHIRTGGFTKSEFRDAIQKSLKRLQTDYIDLYQLHWPERNTNYFGKLGYTHDDTEKWQDNFAEILEGLNSFIKEGLIRHIGLSNETPYGLSRYLEESRKGLPKMITVQNPYNLLNRKDEVGLTELLHREEVGLLAYSPLGFGTLSGKYIDGSDTEDSRVNQFPKYNRYSNEIAVAATKKYMQIAKKYGLSITELALAFVTDRPFMTANIIGATSLDQLKENIGSASITLSKEILDEIDVVHREMPNPAP</sequence>
<evidence type="ECO:0000313" key="6">
    <source>
        <dbReference type="EMBL" id="RXG24437.1"/>
    </source>
</evidence>
<keyword evidence="2" id="KW-0560">Oxidoreductase</keyword>
<keyword evidence="7" id="KW-1185">Reference proteome</keyword>
<organism evidence="6 7">
    <name type="scientific">Leeuwenhoekiella aequorea</name>
    <dbReference type="NCBI Taxonomy" id="283736"/>
    <lineage>
        <taxon>Bacteria</taxon>
        <taxon>Pseudomonadati</taxon>
        <taxon>Bacteroidota</taxon>
        <taxon>Flavobacteriia</taxon>
        <taxon>Flavobacteriales</taxon>
        <taxon>Flavobacteriaceae</taxon>
        <taxon>Leeuwenhoekiella</taxon>
    </lineage>
</organism>
<dbReference type="Gene3D" id="3.20.20.100">
    <property type="entry name" value="NADP-dependent oxidoreductase domain"/>
    <property type="match status" value="1"/>
</dbReference>
<dbReference type="GO" id="GO:0016491">
    <property type="term" value="F:oxidoreductase activity"/>
    <property type="evidence" value="ECO:0007669"/>
    <property type="project" value="UniProtKB-KW"/>
</dbReference>
<gene>
    <name evidence="6" type="ORF">DSM00_225</name>
</gene>
<evidence type="ECO:0000256" key="4">
    <source>
        <dbReference type="ARBA" id="ARBA00070119"/>
    </source>
</evidence>
<dbReference type="PANTHER" id="PTHR43364:SF4">
    <property type="entry name" value="NAD(P)-LINKED OXIDOREDUCTASE SUPERFAMILY PROTEIN"/>
    <property type="match status" value="1"/>
</dbReference>
<dbReference type="InterPro" id="IPR050523">
    <property type="entry name" value="AKR_Detox_Biosynth"/>
</dbReference>
<dbReference type="Pfam" id="PF00248">
    <property type="entry name" value="Aldo_ket_red"/>
    <property type="match status" value="1"/>
</dbReference>
<evidence type="ECO:0000256" key="1">
    <source>
        <dbReference type="ARBA" id="ARBA00022857"/>
    </source>
</evidence>
<dbReference type="SUPFAM" id="SSF51430">
    <property type="entry name" value="NAD(P)-linked oxidoreductase"/>
    <property type="match status" value="1"/>
</dbReference>
<dbReference type="EMBL" id="QOVM01000001">
    <property type="protein sequence ID" value="RXG24437.1"/>
    <property type="molecule type" value="Genomic_DNA"/>
</dbReference>